<dbReference type="Proteomes" id="UP000219522">
    <property type="component" value="Unassembled WGS sequence"/>
</dbReference>
<dbReference type="Pfam" id="PF09723">
    <property type="entry name" value="Zn_ribbon_8"/>
    <property type="match status" value="1"/>
</dbReference>
<name>A0A7Z7IEQ0_9BURK</name>
<dbReference type="InterPro" id="IPR013429">
    <property type="entry name" value="Regulatory_FmdB_Zinc_ribbon"/>
</dbReference>
<dbReference type="EMBL" id="OCSU01000004">
    <property type="protein sequence ID" value="SOE91218.1"/>
    <property type="molecule type" value="Genomic_DNA"/>
</dbReference>
<dbReference type="AlphaFoldDB" id="A0A7Z7IEQ0"/>
<dbReference type="NCBIfam" id="TIGR02605">
    <property type="entry name" value="CxxC_CxxC_SSSS"/>
    <property type="match status" value="1"/>
</dbReference>
<accession>A0A7Z7IEQ0</accession>
<keyword evidence="3" id="KW-1185">Reference proteome</keyword>
<dbReference type="SMART" id="SM00834">
    <property type="entry name" value="CxxC_CXXC_SSSS"/>
    <property type="match status" value="1"/>
</dbReference>
<protein>
    <submittedName>
        <fullName evidence="2">Putative regulatory protein, FmdB family</fullName>
    </submittedName>
</protein>
<gene>
    <name evidence="2" type="ORF">SAMN05446927_8111</name>
</gene>
<evidence type="ECO:0000313" key="2">
    <source>
        <dbReference type="EMBL" id="SOE91218.1"/>
    </source>
</evidence>
<feature type="domain" description="Putative regulatory protein FmdB zinc ribbon" evidence="1">
    <location>
        <begin position="39"/>
        <end position="80"/>
    </location>
</feature>
<evidence type="ECO:0000259" key="1">
    <source>
        <dbReference type="SMART" id="SM00834"/>
    </source>
</evidence>
<evidence type="ECO:0000313" key="3">
    <source>
        <dbReference type="Proteomes" id="UP000219522"/>
    </source>
</evidence>
<sequence>MGPVRPFLPDQCKPPELIPVVQGRSMMTALGPSSRENVMPVYDYDCADCGAFEVVRRIAERDDPVACPQCGAQAARVTIAAPSVGGASSSGDGAGDVGSYGMSHRGGCLCCR</sequence>
<organism evidence="2 3">
    <name type="scientific">Caballeronia arationis</name>
    <dbReference type="NCBI Taxonomy" id="1777142"/>
    <lineage>
        <taxon>Bacteria</taxon>
        <taxon>Pseudomonadati</taxon>
        <taxon>Pseudomonadota</taxon>
        <taxon>Betaproteobacteria</taxon>
        <taxon>Burkholderiales</taxon>
        <taxon>Burkholderiaceae</taxon>
        <taxon>Caballeronia</taxon>
    </lineage>
</organism>
<reference evidence="2 3" key="1">
    <citation type="submission" date="2017-09" db="EMBL/GenBank/DDBJ databases">
        <authorList>
            <person name="Varghese N."/>
            <person name="Submissions S."/>
        </authorList>
    </citation>
    <scope>NUCLEOTIDE SEQUENCE [LARGE SCALE GENOMIC DNA]</scope>
    <source>
        <strain evidence="2 3">OK806</strain>
    </source>
</reference>
<comment type="caution">
    <text evidence="2">The sequence shown here is derived from an EMBL/GenBank/DDBJ whole genome shotgun (WGS) entry which is preliminary data.</text>
</comment>
<proteinExistence type="predicted"/>